<reference evidence="3" key="1">
    <citation type="submission" date="2018-05" db="EMBL/GenBank/DDBJ databases">
        <authorList>
            <person name="Lanie J.A."/>
            <person name="Ng W.-L."/>
            <person name="Kazmierczak K.M."/>
            <person name="Andrzejewski T.M."/>
            <person name="Davidsen T.M."/>
            <person name="Wayne K.J."/>
            <person name="Tettelin H."/>
            <person name="Glass J.I."/>
            <person name="Rusch D."/>
            <person name="Podicherti R."/>
            <person name="Tsui H.-C.T."/>
            <person name="Winkler M.E."/>
        </authorList>
    </citation>
    <scope>NUCLEOTIDE SEQUENCE</scope>
</reference>
<feature type="non-terminal residue" evidence="3">
    <location>
        <position position="280"/>
    </location>
</feature>
<dbReference type="InterPro" id="IPR044068">
    <property type="entry name" value="CB"/>
</dbReference>
<organism evidence="3">
    <name type="scientific">marine metagenome</name>
    <dbReference type="NCBI Taxonomy" id="408172"/>
    <lineage>
        <taxon>unclassified sequences</taxon>
        <taxon>metagenomes</taxon>
        <taxon>ecological metagenomes</taxon>
    </lineage>
</organism>
<evidence type="ECO:0000313" key="3">
    <source>
        <dbReference type="EMBL" id="SVD07395.1"/>
    </source>
</evidence>
<name>A0A382SD83_9ZZZZ</name>
<evidence type="ECO:0000259" key="2">
    <source>
        <dbReference type="PROSITE" id="PS51900"/>
    </source>
</evidence>
<dbReference type="PROSITE" id="PS51900">
    <property type="entry name" value="CB"/>
    <property type="match status" value="1"/>
</dbReference>
<dbReference type="InterPro" id="IPR011010">
    <property type="entry name" value="DNA_brk_join_enz"/>
</dbReference>
<dbReference type="AlphaFoldDB" id="A0A382SD83"/>
<dbReference type="Pfam" id="PF13102">
    <property type="entry name" value="Phage_int_SAM_5"/>
    <property type="match status" value="1"/>
</dbReference>
<dbReference type="Gene3D" id="1.10.150.130">
    <property type="match status" value="1"/>
</dbReference>
<dbReference type="InterPro" id="IPR025269">
    <property type="entry name" value="SAM-like_dom"/>
</dbReference>
<accession>A0A382SD83</accession>
<dbReference type="InterPro" id="IPR010998">
    <property type="entry name" value="Integrase_recombinase_N"/>
</dbReference>
<protein>
    <recommendedName>
        <fullName evidence="2">Core-binding (CB) domain-containing protein</fullName>
    </recommendedName>
</protein>
<evidence type="ECO:0000256" key="1">
    <source>
        <dbReference type="ARBA" id="ARBA00023125"/>
    </source>
</evidence>
<dbReference type="GO" id="GO:0003677">
    <property type="term" value="F:DNA binding"/>
    <property type="evidence" value="ECO:0007669"/>
    <property type="project" value="UniProtKB-KW"/>
</dbReference>
<feature type="domain" description="Core-binding (CB)" evidence="2">
    <location>
        <begin position="71"/>
        <end position="156"/>
    </location>
</feature>
<gene>
    <name evidence="3" type="ORF">METZ01_LOCUS360249</name>
</gene>
<keyword evidence="1" id="KW-0238">DNA-binding</keyword>
<dbReference type="EMBL" id="UINC01127943">
    <property type="protein sequence ID" value="SVD07395.1"/>
    <property type="molecule type" value="Genomic_DNA"/>
</dbReference>
<sequence>MASIRKRGKNYYSRITWYTNNKRTEIGIPLGTNKKSVAEVRNHEVEGIEQSIKCGKEWSFSWLNDSGKTELLRHTISETFDEYKSVQNINGIRPSTIERSEYALKTFTNVFGETFPVESITESHIDEWKEYWTGKHKPNTININLSKIKAYLNWCYKKGYIPERLDITLVVADEKPVSYLKDSDLAEIMKTDAVEPHFKSAFYFYFMTGCRKAEPFNGTIAGEWLIIEPNKAKSHRTREIQLNSELLNILIEMRNRHDGLIKKYRYKSKHIIDRYSKEFK</sequence>
<dbReference type="SUPFAM" id="SSF56349">
    <property type="entry name" value="DNA breaking-rejoining enzymes"/>
    <property type="match status" value="1"/>
</dbReference>
<proteinExistence type="predicted"/>